<proteinExistence type="inferred from homology"/>
<evidence type="ECO:0000313" key="2">
    <source>
        <dbReference type="EMBL" id="VDK87072.1"/>
    </source>
</evidence>
<dbReference type="AlphaFoldDB" id="A0A3P6TFZ8"/>
<dbReference type="GO" id="GO:0047961">
    <property type="term" value="F:glycine N-acyltransferase activity"/>
    <property type="evidence" value="ECO:0007669"/>
    <property type="project" value="InterPro"/>
</dbReference>
<comment type="similarity">
    <text evidence="1">Belongs to the glycine N-acyltransferase family.</text>
</comment>
<dbReference type="STRING" id="42156.A0A3P6TFZ8"/>
<dbReference type="EC" id="2.3.1.-" evidence="1"/>
<dbReference type="InterPro" id="IPR010313">
    <property type="entry name" value="Glycine_N-acyltransferase"/>
</dbReference>
<keyword evidence="1" id="KW-0012">Acyltransferase</keyword>
<protein>
    <recommendedName>
        <fullName evidence="1">Glycine N-acyltransferase-like protein</fullName>
        <ecNumber evidence="1">2.3.1.-</ecNumber>
    </recommendedName>
</protein>
<evidence type="ECO:0000256" key="1">
    <source>
        <dbReference type="RuleBase" id="RU368002"/>
    </source>
</evidence>
<evidence type="ECO:0000313" key="3">
    <source>
        <dbReference type="Proteomes" id="UP000277928"/>
    </source>
</evidence>
<dbReference type="GO" id="GO:0005739">
    <property type="term" value="C:mitochondrion"/>
    <property type="evidence" value="ECO:0007669"/>
    <property type="project" value="InterPro"/>
</dbReference>
<dbReference type="PANTHER" id="PTHR15298:SF1">
    <property type="entry name" value="GLYCINE N-ACYLTRANSFERASE-LIKE PROTEIN"/>
    <property type="match status" value="1"/>
</dbReference>
<name>A0A3P6TFZ8_LITSI</name>
<dbReference type="EMBL" id="UYRX01000913">
    <property type="protein sequence ID" value="VDK87072.1"/>
    <property type="molecule type" value="Genomic_DNA"/>
</dbReference>
<sequence>MLKVFETAEELKEAERLTSDSIFLLPIHYSIRHERLGVYPEAQCAIFGYPEKKPFIWMVIRRNKFTRHLILVKKTGAAEKSKEEGGVYEFLKIMDDGEMMAHVFVCSRTQRFVDVDDIDAFLIHAVPHLLKLDQFAARILGIHLSSRMTELLSTHFDFSAPSYLSSYFIIDKHKQRQIIGMDIKLAEGYSFLELDPKRHADTIASCWKFSTHGERDQFEAKIRRLPSVGVQSRDGTLVSFTVLDASGFFNNQFTFVEHRQRGLADRSELKLCQKVISFGLHPMKFVEHENTAVLDRSCRSKWWSTVNDETGIPVINDHRVVYRRITSHL</sequence>
<reference evidence="2 3" key="1">
    <citation type="submission" date="2018-08" db="EMBL/GenBank/DDBJ databases">
        <authorList>
            <person name="Laetsch R D."/>
            <person name="Stevens L."/>
            <person name="Kumar S."/>
            <person name="Blaxter L. M."/>
        </authorList>
    </citation>
    <scope>NUCLEOTIDE SEQUENCE [LARGE SCALE GENOMIC DNA]</scope>
</reference>
<organism evidence="2 3">
    <name type="scientific">Litomosoides sigmodontis</name>
    <name type="common">Filarial nematode worm</name>
    <dbReference type="NCBI Taxonomy" id="42156"/>
    <lineage>
        <taxon>Eukaryota</taxon>
        <taxon>Metazoa</taxon>
        <taxon>Ecdysozoa</taxon>
        <taxon>Nematoda</taxon>
        <taxon>Chromadorea</taxon>
        <taxon>Rhabditida</taxon>
        <taxon>Spirurina</taxon>
        <taxon>Spiruromorpha</taxon>
        <taxon>Filarioidea</taxon>
        <taxon>Onchocercidae</taxon>
        <taxon>Litomosoides</taxon>
    </lineage>
</organism>
<dbReference type="Proteomes" id="UP000277928">
    <property type="component" value="Unassembled WGS sequence"/>
</dbReference>
<dbReference type="Gene3D" id="3.40.630.30">
    <property type="match status" value="1"/>
</dbReference>
<keyword evidence="3" id="KW-1185">Reference proteome</keyword>
<keyword evidence="1" id="KW-0808">Transferase</keyword>
<dbReference type="OrthoDB" id="5778665at2759"/>
<accession>A0A3P6TFZ8</accession>
<dbReference type="PANTHER" id="PTHR15298">
    <property type="entry name" value="L-COA N-ACYLTRANSFERASE-RELATED"/>
    <property type="match status" value="1"/>
</dbReference>
<gene>
    <name evidence="2" type="ORF">NLS_LOCUS7963</name>
</gene>
<dbReference type="OMA" id="HYSIRHE"/>